<accession>A0AAN7YIG9</accession>
<dbReference type="EMBL" id="JAVRRJ010000002">
    <property type="protein sequence ID" value="KAK5088726.1"/>
    <property type="molecule type" value="Genomic_DNA"/>
</dbReference>
<organism evidence="1 2">
    <name type="scientific">Lithohypha guttulata</name>
    <dbReference type="NCBI Taxonomy" id="1690604"/>
    <lineage>
        <taxon>Eukaryota</taxon>
        <taxon>Fungi</taxon>
        <taxon>Dikarya</taxon>
        <taxon>Ascomycota</taxon>
        <taxon>Pezizomycotina</taxon>
        <taxon>Eurotiomycetes</taxon>
        <taxon>Chaetothyriomycetidae</taxon>
        <taxon>Chaetothyriales</taxon>
        <taxon>Trichomeriaceae</taxon>
        <taxon>Lithohypha</taxon>
    </lineage>
</organism>
<keyword evidence="2" id="KW-1185">Reference proteome</keyword>
<evidence type="ECO:0000313" key="2">
    <source>
        <dbReference type="Proteomes" id="UP001309876"/>
    </source>
</evidence>
<dbReference type="AlphaFoldDB" id="A0AAN7YIG9"/>
<name>A0AAN7YIG9_9EURO</name>
<comment type="caution">
    <text evidence="1">The sequence shown here is derived from an EMBL/GenBank/DDBJ whole genome shotgun (WGS) entry which is preliminary data.</text>
</comment>
<sequence>MNGFEASANKKLKRPYVRKYTNNAPGIRVPTSPPQIADLAFNIHGWAMEDRLASSRTVFEVINAYNATMVKGGFEAKIKELEQEGVGSVYRQGLTYTARELDTSLAGNDSSVSQYLVVGYTLQEHDPVFQDNKTFLRYSENELVGETRPEAEHIISWNEVLTPILVVTPIKENTGTSVRLFALIMPRSGLCQPVLITHERIFYRWEYRASAGARPAQRNKNWNQVIVDKAKELTPPEQLINHDFEDAPRPVIKRSTSTVPFIKQEEGEDGDILFANLTNELADLDMFELHLDLRRLFEPLAERDRRIVISDMSAGLMSRLKVGLNEESRGILEAIRTSRSSRVIQQVRTSFLKVSKASGQIPTERYHGLACFTQPGTGFDRGGMEHVLAEMRNLWPEMGPLIDHNSVVRIKHGMNQMNMVVSFETMKEFFGSALAYLRTNFQCSDLDLRNKLVEAAQKSMIMSRSPMLTRHDTETIGMDAVYLVALMSEIVAIHAWQDERARRMFYCQVPASFQGMEVEHHLNIESIEQATRRLPQHIRHIVSYAQSRQCGTDDILLWLERLRLRIRQVDGSLQT</sequence>
<evidence type="ECO:0000313" key="1">
    <source>
        <dbReference type="EMBL" id="KAK5088726.1"/>
    </source>
</evidence>
<gene>
    <name evidence="1" type="ORF">LTR05_002947</name>
</gene>
<protein>
    <submittedName>
        <fullName evidence="1">Uncharacterized protein</fullName>
    </submittedName>
</protein>
<proteinExistence type="predicted"/>
<dbReference type="Proteomes" id="UP001309876">
    <property type="component" value="Unassembled WGS sequence"/>
</dbReference>
<reference evidence="1 2" key="1">
    <citation type="submission" date="2023-08" db="EMBL/GenBank/DDBJ databases">
        <title>Black Yeasts Isolated from many extreme environments.</title>
        <authorList>
            <person name="Coleine C."/>
            <person name="Stajich J.E."/>
            <person name="Selbmann L."/>
        </authorList>
    </citation>
    <scope>NUCLEOTIDE SEQUENCE [LARGE SCALE GENOMIC DNA]</scope>
    <source>
        <strain evidence="1 2">CCFEE 5910</strain>
    </source>
</reference>